<feature type="transmembrane region" description="Helical" evidence="4">
    <location>
        <begin position="302"/>
        <end position="326"/>
    </location>
</feature>
<dbReference type="AlphaFoldDB" id="A0A2W7JBH6"/>
<feature type="transmembrane region" description="Helical" evidence="4">
    <location>
        <begin position="338"/>
        <end position="358"/>
    </location>
</feature>
<evidence type="ECO:0000259" key="5">
    <source>
        <dbReference type="PROSITE" id="PS50850"/>
    </source>
</evidence>
<evidence type="ECO:0000313" key="7">
    <source>
        <dbReference type="Proteomes" id="UP000249688"/>
    </source>
</evidence>
<dbReference type="GO" id="GO:0022857">
    <property type="term" value="F:transmembrane transporter activity"/>
    <property type="evidence" value="ECO:0007669"/>
    <property type="project" value="InterPro"/>
</dbReference>
<dbReference type="PANTHER" id="PTHR23534">
    <property type="entry name" value="MFS PERMEASE"/>
    <property type="match status" value="1"/>
</dbReference>
<dbReference type="PROSITE" id="PS50850">
    <property type="entry name" value="MFS"/>
    <property type="match status" value="1"/>
</dbReference>
<feature type="transmembrane region" description="Helical" evidence="4">
    <location>
        <begin position="172"/>
        <end position="191"/>
    </location>
</feature>
<feature type="transmembrane region" description="Helical" evidence="4">
    <location>
        <begin position="133"/>
        <end position="152"/>
    </location>
</feature>
<evidence type="ECO:0000313" key="6">
    <source>
        <dbReference type="EMBL" id="PZW49041.1"/>
    </source>
</evidence>
<evidence type="ECO:0000256" key="4">
    <source>
        <dbReference type="SAM" id="Phobius"/>
    </source>
</evidence>
<evidence type="ECO:0000256" key="2">
    <source>
        <dbReference type="ARBA" id="ARBA00022989"/>
    </source>
</evidence>
<dbReference type="InterPro" id="IPR020846">
    <property type="entry name" value="MFS_dom"/>
</dbReference>
<evidence type="ECO:0000256" key="3">
    <source>
        <dbReference type="ARBA" id="ARBA00023136"/>
    </source>
</evidence>
<feature type="transmembrane region" description="Helical" evidence="4">
    <location>
        <begin position="364"/>
        <end position="384"/>
    </location>
</feature>
<dbReference type="InterPro" id="IPR011701">
    <property type="entry name" value="MFS"/>
</dbReference>
<evidence type="ECO:0000256" key="1">
    <source>
        <dbReference type="ARBA" id="ARBA00022692"/>
    </source>
</evidence>
<protein>
    <submittedName>
        <fullName evidence="6">Putative MFS family arabinose efflux permease</fullName>
    </submittedName>
</protein>
<keyword evidence="2 4" id="KW-1133">Transmembrane helix</keyword>
<reference evidence="6 7" key="1">
    <citation type="submission" date="2018-06" db="EMBL/GenBank/DDBJ databases">
        <title>Genomic Encyclopedia of Archaeal and Bacterial Type Strains, Phase II (KMG-II): from individual species to whole genera.</title>
        <authorList>
            <person name="Goeker M."/>
        </authorList>
    </citation>
    <scope>NUCLEOTIDE SEQUENCE [LARGE SCALE GENOMIC DNA]</scope>
    <source>
        <strain evidence="6 7">DSM 24525</strain>
    </source>
</reference>
<feature type="transmembrane region" description="Helical" evidence="4">
    <location>
        <begin position="47"/>
        <end position="69"/>
    </location>
</feature>
<name>A0A2W7JBH6_9PROT</name>
<keyword evidence="1 4" id="KW-0812">Transmembrane</keyword>
<dbReference type="Proteomes" id="UP000249688">
    <property type="component" value="Unassembled WGS sequence"/>
</dbReference>
<feature type="domain" description="Major facilitator superfamily (MFS) profile" evidence="5">
    <location>
        <begin position="204"/>
        <end position="393"/>
    </location>
</feature>
<accession>A0A2W7JBH6</accession>
<sequence length="393" mass="41250">MTEPDRHMLRNVRLLFLCQALQNAAVVGQVAMGSLIGFALASDKTLATLPMAIQMLATMAASIPASMVFARLGRRAGFTLGAFGSMAGSLIFAAGIWQGDFWLYCLGAVPAGLGFGIGQHYRFAAAEVATPAYRPRAVSLVMAGGVLAAVAGPELVKQTRDLMPGFLFMGTYLILATLPAICLVLLSFAEIPPPPPRTGVSTPLSAFLRRPAFVTAAVTGAIAYGTMNLAMTSTPLEMLACGFGISASSTVIQAHAVAMFLPGFWTGRLILRFGALRIIVAGALLNTAFVAVAVSGETFTHFVLGLVCLGLGWNFMFTGATTLLAAAYAPAERFRAQMLNDLIVFGTVACTAFGSGFLHAQAGWVVLNLVLLPAMAAVVLMLVWRIRRAPALA</sequence>
<dbReference type="InterPro" id="IPR036259">
    <property type="entry name" value="MFS_trans_sf"/>
</dbReference>
<feature type="transmembrane region" description="Helical" evidence="4">
    <location>
        <begin position="12"/>
        <end position="41"/>
    </location>
</feature>
<dbReference type="SUPFAM" id="SSF103473">
    <property type="entry name" value="MFS general substrate transporter"/>
    <property type="match status" value="1"/>
</dbReference>
<dbReference type="PANTHER" id="PTHR23534:SF1">
    <property type="entry name" value="MAJOR FACILITATOR SUPERFAMILY PROTEIN"/>
    <property type="match status" value="1"/>
</dbReference>
<feature type="transmembrane region" description="Helical" evidence="4">
    <location>
        <begin position="76"/>
        <end position="95"/>
    </location>
</feature>
<feature type="transmembrane region" description="Helical" evidence="4">
    <location>
        <begin position="243"/>
        <end position="264"/>
    </location>
</feature>
<keyword evidence="3 4" id="KW-0472">Membrane</keyword>
<dbReference type="EMBL" id="QKYU01000003">
    <property type="protein sequence ID" value="PZW49041.1"/>
    <property type="molecule type" value="Genomic_DNA"/>
</dbReference>
<proteinExistence type="predicted"/>
<comment type="caution">
    <text evidence="6">The sequence shown here is derived from an EMBL/GenBank/DDBJ whole genome shotgun (WGS) entry which is preliminary data.</text>
</comment>
<feature type="transmembrane region" description="Helical" evidence="4">
    <location>
        <begin position="101"/>
        <end position="121"/>
    </location>
</feature>
<keyword evidence="7" id="KW-1185">Reference proteome</keyword>
<organism evidence="6 7">
    <name type="scientific">Humitalea rosea</name>
    <dbReference type="NCBI Taxonomy" id="990373"/>
    <lineage>
        <taxon>Bacteria</taxon>
        <taxon>Pseudomonadati</taxon>
        <taxon>Pseudomonadota</taxon>
        <taxon>Alphaproteobacteria</taxon>
        <taxon>Acetobacterales</taxon>
        <taxon>Roseomonadaceae</taxon>
        <taxon>Humitalea</taxon>
    </lineage>
</organism>
<feature type="transmembrane region" description="Helical" evidence="4">
    <location>
        <begin position="276"/>
        <end position="296"/>
    </location>
</feature>
<gene>
    <name evidence="6" type="ORF">C8P66_10366</name>
</gene>
<dbReference type="Pfam" id="PF07690">
    <property type="entry name" value="MFS_1"/>
    <property type="match status" value="1"/>
</dbReference>
<dbReference type="RefSeq" id="WP_245903188.1">
    <property type="nucleotide sequence ID" value="NZ_QKYU01000003.1"/>
</dbReference>
<feature type="transmembrane region" description="Helical" evidence="4">
    <location>
        <begin position="212"/>
        <end position="231"/>
    </location>
</feature>
<dbReference type="Gene3D" id="1.20.1250.20">
    <property type="entry name" value="MFS general substrate transporter like domains"/>
    <property type="match status" value="1"/>
</dbReference>